<sequence length="336" mass="35859">MRWLSGHEADSRRTPAEKLREPSKVACRGRPSGLLVLLSHKSLVSNQDGMHRFRGRSGGIKSLRLENCPPSHCPRCNNCEDRMEVALAVGVFAAVMASISAFSDGQGLVRQWRDKRRARKQAMLLFADQRPLFGPHRPLHLDWYHDDDMDYDRLSANLTTSPRHIQAEYSRLSNVAGPLFGRGDAMALGQMRSGLDRFHQRLIQNISTAIMVTAMDGLLLPVGTLFSETDAFRNSNLSSMAGLFQRVYVVRPIPRGLTAGTGLTGSGMGGSGMAGSGMAGTGLAGGGMAGGGMAGGGLAGTAQLPRGSSVASSCWCERVGGLFLCAFCGKRGGAFS</sequence>
<name>A0AA40K8Y7_9PEZI</name>
<protein>
    <submittedName>
        <fullName evidence="2">Uncharacterized protein</fullName>
    </submittedName>
</protein>
<organism evidence="2 3">
    <name type="scientific">Schizothecium vesticola</name>
    <dbReference type="NCBI Taxonomy" id="314040"/>
    <lineage>
        <taxon>Eukaryota</taxon>
        <taxon>Fungi</taxon>
        <taxon>Dikarya</taxon>
        <taxon>Ascomycota</taxon>
        <taxon>Pezizomycotina</taxon>
        <taxon>Sordariomycetes</taxon>
        <taxon>Sordariomycetidae</taxon>
        <taxon>Sordariales</taxon>
        <taxon>Schizotheciaceae</taxon>
        <taxon>Schizothecium</taxon>
    </lineage>
</organism>
<feature type="region of interest" description="Disordered" evidence="1">
    <location>
        <begin position="1"/>
        <end position="23"/>
    </location>
</feature>
<dbReference type="Proteomes" id="UP001172155">
    <property type="component" value="Unassembled WGS sequence"/>
</dbReference>
<evidence type="ECO:0000313" key="3">
    <source>
        <dbReference type="Proteomes" id="UP001172155"/>
    </source>
</evidence>
<dbReference type="EMBL" id="JAUKUD010000003">
    <property type="protein sequence ID" value="KAK0749852.1"/>
    <property type="molecule type" value="Genomic_DNA"/>
</dbReference>
<keyword evidence="3" id="KW-1185">Reference proteome</keyword>
<accession>A0AA40K8Y7</accession>
<dbReference type="AlphaFoldDB" id="A0AA40K8Y7"/>
<evidence type="ECO:0000256" key="1">
    <source>
        <dbReference type="SAM" id="MobiDB-lite"/>
    </source>
</evidence>
<reference evidence="2" key="1">
    <citation type="submission" date="2023-06" db="EMBL/GenBank/DDBJ databases">
        <title>Genome-scale phylogeny and comparative genomics of the fungal order Sordariales.</title>
        <authorList>
            <consortium name="Lawrence Berkeley National Laboratory"/>
            <person name="Hensen N."/>
            <person name="Bonometti L."/>
            <person name="Westerberg I."/>
            <person name="Brannstrom I.O."/>
            <person name="Guillou S."/>
            <person name="Cros-Aarteil S."/>
            <person name="Calhoun S."/>
            <person name="Haridas S."/>
            <person name="Kuo A."/>
            <person name="Mondo S."/>
            <person name="Pangilinan J."/>
            <person name="Riley R."/>
            <person name="LaButti K."/>
            <person name="Andreopoulos B."/>
            <person name="Lipzen A."/>
            <person name="Chen C."/>
            <person name="Yanf M."/>
            <person name="Daum C."/>
            <person name="Ng V."/>
            <person name="Clum A."/>
            <person name="Steindorff A."/>
            <person name="Ohm R."/>
            <person name="Martin F."/>
            <person name="Silar P."/>
            <person name="Natvig D."/>
            <person name="Lalanne C."/>
            <person name="Gautier V."/>
            <person name="Ament-velasquez S.L."/>
            <person name="Kruys A."/>
            <person name="Hutchinson M.I."/>
            <person name="Powell A.J."/>
            <person name="Barry K."/>
            <person name="Miller A.N."/>
            <person name="Grigoriev I.V."/>
            <person name="Debuchy R."/>
            <person name="Gladieux P."/>
            <person name="Thoren M.H."/>
            <person name="Johannesson H."/>
        </authorList>
    </citation>
    <scope>NUCLEOTIDE SEQUENCE</scope>
    <source>
        <strain evidence="2">SMH3187-1</strain>
    </source>
</reference>
<evidence type="ECO:0000313" key="2">
    <source>
        <dbReference type="EMBL" id="KAK0749852.1"/>
    </source>
</evidence>
<gene>
    <name evidence="2" type="ORF">B0T18DRAFT_116697</name>
</gene>
<comment type="caution">
    <text evidence="2">The sequence shown here is derived from an EMBL/GenBank/DDBJ whole genome shotgun (WGS) entry which is preliminary data.</text>
</comment>
<proteinExistence type="predicted"/>